<gene>
    <name evidence="1" type="ORF">S01H1_30485</name>
</gene>
<dbReference type="EMBL" id="BARS01018762">
    <property type="protein sequence ID" value="GAF85878.1"/>
    <property type="molecule type" value="Genomic_DNA"/>
</dbReference>
<comment type="caution">
    <text evidence="1">The sequence shown here is derived from an EMBL/GenBank/DDBJ whole genome shotgun (WGS) entry which is preliminary data.</text>
</comment>
<evidence type="ECO:0000313" key="1">
    <source>
        <dbReference type="EMBL" id="GAF85878.1"/>
    </source>
</evidence>
<name>X0SXE2_9ZZZZ</name>
<proteinExistence type="predicted"/>
<sequence length="67" mass="7901">MDLIIKELTPGLIKDFLNFFDNIAFSDNPEWGGCYCHFYHFPGNMEDWEQATKEKNRNATITLIKEE</sequence>
<organism evidence="1">
    <name type="scientific">marine sediment metagenome</name>
    <dbReference type="NCBI Taxonomy" id="412755"/>
    <lineage>
        <taxon>unclassified sequences</taxon>
        <taxon>metagenomes</taxon>
        <taxon>ecological metagenomes</taxon>
    </lineage>
</organism>
<reference evidence="1" key="1">
    <citation type="journal article" date="2014" name="Front. Microbiol.">
        <title>High frequency of phylogenetically diverse reductive dehalogenase-homologous genes in deep subseafloor sedimentary metagenomes.</title>
        <authorList>
            <person name="Kawai M."/>
            <person name="Futagami T."/>
            <person name="Toyoda A."/>
            <person name="Takaki Y."/>
            <person name="Nishi S."/>
            <person name="Hori S."/>
            <person name="Arai W."/>
            <person name="Tsubouchi T."/>
            <person name="Morono Y."/>
            <person name="Uchiyama I."/>
            <person name="Ito T."/>
            <person name="Fujiyama A."/>
            <person name="Inagaki F."/>
            <person name="Takami H."/>
        </authorList>
    </citation>
    <scope>NUCLEOTIDE SEQUENCE</scope>
    <source>
        <strain evidence="1">Expedition CK06-06</strain>
    </source>
</reference>
<accession>X0SXE2</accession>
<dbReference type="AlphaFoldDB" id="X0SXE2"/>
<feature type="non-terminal residue" evidence="1">
    <location>
        <position position="67"/>
    </location>
</feature>
<protein>
    <submittedName>
        <fullName evidence="1">Uncharacterized protein</fullName>
    </submittedName>
</protein>